<sequence length="149" mass="17138">MEVEDPNLVSGRMEGFPMRFSCEYIRFQCGPTENAVDAVYALLQHTTDTLVIHKDLEIRPSLKLLRKSRDRVKIVIEEEKPFQAVVDHLNSFNTFILLGYEFNNFEHEFLRQASMVNRKSILLFSEVQMGHAPGGESYRLVNPGSADFI</sequence>
<accession>M1K721</accession>
<name>M1K721_ENCCN</name>
<dbReference type="AlphaFoldDB" id="M1K721"/>
<dbReference type="VEuPathDB" id="MicrosporidiaDB:ECU11_1040"/>
<evidence type="ECO:0000313" key="1">
    <source>
        <dbReference type="EMBL" id="AGE94987.1"/>
    </source>
</evidence>
<dbReference type="VEuPathDB" id="MicrosporidiaDB:AEWD_111030"/>
<dbReference type="EMBL" id="KC513604">
    <property type="protein sequence ID" value="AGE94987.1"/>
    <property type="molecule type" value="Genomic_DNA"/>
</dbReference>
<gene>
    <name evidence="1" type="ORF">ECU11_1040</name>
</gene>
<organism evidence="1">
    <name type="scientific">Encephalitozoon cuniculi</name>
    <name type="common">Microsporidian parasite</name>
    <dbReference type="NCBI Taxonomy" id="6035"/>
    <lineage>
        <taxon>Eukaryota</taxon>
        <taxon>Fungi</taxon>
        <taxon>Fungi incertae sedis</taxon>
        <taxon>Microsporidia</taxon>
        <taxon>Unikaryonidae</taxon>
        <taxon>Encephalitozoon</taxon>
    </lineage>
</organism>
<dbReference type="VEuPathDB" id="MicrosporidiaDB:AEWQ_111030"/>
<protein>
    <submittedName>
        <fullName evidence="1">Uncharacterized protein</fullName>
    </submittedName>
</protein>
<dbReference type="VEuPathDB" id="MicrosporidiaDB:M970_111030"/>
<reference evidence="1" key="1">
    <citation type="journal article" date="2013" name="Eukaryot. Cell">
        <title>Extremely Reduced Levels of Heterozygosity in the Vertebrate Pathogen Encephalitozoon cuniculi.</title>
        <authorList>
            <person name="Selman M."/>
            <person name="Sak B."/>
            <person name="Kvac M."/>
            <person name="Farinelli L."/>
            <person name="Weiss L.M."/>
            <person name="Corradi N."/>
        </authorList>
    </citation>
    <scope>NUCLEOTIDE SEQUENCE</scope>
</reference>
<proteinExistence type="predicted"/>